<accession>A0A239PTL0</accession>
<sequence>MTDLPRLLIIGNSHIAGPRLAYVSDPENWPAWDMDFMGLLAGNMARLNLRDGILVPDSPEIAAEMKFYNLVRELDVTGYDAFVIVGGFGWVSVAAICAEHRSLDFPSVKGGDVDCQLVSRRFLQEALRRRVRNSVAARLAARLADLGKPMLMLPEPMPSADCVAAPGRFAAYLDLVGRGDALHWRNCFQDAAHAVLDARARLVFWPEEALEHDVFTRADLMRGALRLSPHSEDPQPETDFAHGNLDYGRLVLDQIMEALPAV</sequence>
<dbReference type="OrthoDB" id="6174477at2"/>
<dbReference type="Proteomes" id="UP000198307">
    <property type="component" value="Unassembled WGS sequence"/>
</dbReference>
<proteinExistence type="predicted"/>
<evidence type="ECO:0000313" key="1">
    <source>
        <dbReference type="EMBL" id="SNT73037.1"/>
    </source>
</evidence>
<dbReference type="RefSeq" id="WP_089343801.1">
    <property type="nucleotide sequence ID" value="NZ_CP067129.1"/>
</dbReference>
<dbReference type="EMBL" id="FZQB01000004">
    <property type="protein sequence ID" value="SNT73037.1"/>
    <property type="molecule type" value="Genomic_DNA"/>
</dbReference>
<organism evidence="1 2">
    <name type="scientific">Paracoccus seriniphilus</name>
    <dbReference type="NCBI Taxonomy" id="184748"/>
    <lineage>
        <taxon>Bacteria</taxon>
        <taxon>Pseudomonadati</taxon>
        <taxon>Pseudomonadota</taxon>
        <taxon>Alphaproteobacteria</taxon>
        <taxon>Rhodobacterales</taxon>
        <taxon>Paracoccaceae</taxon>
        <taxon>Paracoccus</taxon>
    </lineage>
</organism>
<name>A0A239PTL0_9RHOB</name>
<reference evidence="1 2" key="1">
    <citation type="submission" date="2017-07" db="EMBL/GenBank/DDBJ databases">
        <authorList>
            <person name="Sun Z.S."/>
            <person name="Albrecht U."/>
            <person name="Echele G."/>
            <person name="Lee C.C."/>
        </authorList>
    </citation>
    <scope>NUCLEOTIDE SEQUENCE [LARGE SCALE GENOMIC DNA]</scope>
    <source>
        <strain evidence="1 2">DSM 14827</strain>
    </source>
</reference>
<protein>
    <submittedName>
        <fullName evidence="1">Uncharacterized protein</fullName>
    </submittedName>
</protein>
<gene>
    <name evidence="1" type="ORF">SAMN05444959_104208</name>
</gene>
<evidence type="ECO:0000313" key="2">
    <source>
        <dbReference type="Proteomes" id="UP000198307"/>
    </source>
</evidence>
<dbReference type="AlphaFoldDB" id="A0A239PTL0"/>
<keyword evidence="2" id="KW-1185">Reference proteome</keyword>